<evidence type="ECO:0000313" key="16">
    <source>
        <dbReference type="Proteomes" id="UP000001070"/>
    </source>
</evidence>
<dbReference type="PANTHER" id="PTHR24388:SF53">
    <property type="entry name" value="CHORION TRANSCRIPTION FACTOR CF2-RELATED"/>
    <property type="match status" value="1"/>
</dbReference>
<evidence type="ECO:0000256" key="2">
    <source>
        <dbReference type="ARBA" id="ARBA00022723"/>
    </source>
</evidence>
<dbReference type="SMART" id="SM00355">
    <property type="entry name" value="ZnF_C2H2"/>
    <property type="match status" value="5"/>
</dbReference>
<dbReference type="GO" id="GO:0008270">
    <property type="term" value="F:zinc ion binding"/>
    <property type="evidence" value="ECO:0007669"/>
    <property type="project" value="UniProtKB-UniRule"/>
</dbReference>
<accession>B4JYX2</accession>
<dbReference type="Pfam" id="PF07776">
    <property type="entry name" value="zf-AD"/>
    <property type="match status" value="1"/>
</dbReference>
<comment type="similarity">
    <text evidence="10">Belongs to the snail C2H2-type zinc-finger protein family.</text>
</comment>
<dbReference type="OrthoDB" id="3176202at2759"/>
<evidence type="ECO:0000256" key="1">
    <source>
        <dbReference type="ARBA" id="ARBA00004123"/>
    </source>
</evidence>
<dbReference type="Pfam" id="PF00096">
    <property type="entry name" value="zf-C2H2"/>
    <property type="match status" value="2"/>
</dbReference>
<evidence type="ECO:0000256" key="11">
    <source>
        <dbReference type="PROSITE-ProRule" id="PRU00042"/>
    </source>
</evidence>
<dbReference type="InterPro" id="IPR036236">
    <property type="entry name" value="Znf_C2H2_sf"/>
</dbReference>
<dbReference type="SUPFAM" id="SSF57667">
    <property type="entry name" value="beta-beta-alpha zinc fingers"/>
    <property type="match status" value="3"/>
</dbReference>
<dbReference type="InterPro" id="IPR013087">
    <property type="entry name" value="Znf_C2H2_type"/>
</dbReference>
<sequence>MSAVHLCRTCGEKIYHLNATNLFEKESREIVENIATLTGIRFDEGEDMPKHICPCCLLDLNYSIAFRERCINVQRLLRDGQHEEATTLDPLNCSPQRKVTTLKIKSSKQPQSKIVRTHMEPYHISSSHTSRRLTVAQSTVQHVRCSFKGVTAPGATYEASIAYPEADRHAKATSPSPTKATSLTWSNETKKAMHSVSVNAPSAAHHTRSSAKTIINPAPSTFEPHKSYTEAKCCGSANNSSSAKSRSKGSGLEFTQSSTVDYESEFLRTQSAVIKKFVCDQCGKCFADHSNLKVHILRHGIKNFECPDCDAKYYTNHLLNLHIRVRHKGEKPYACKYCGQRFFTSTARCRHERVKHTKKYSFVCKYCGKTYLTKSCLNKHEFLHTGQRPFLCEICNVAFPRKTNLKLHYRSKQHQRRAADMLGTKCDIIEEIPDEATEMDIADLIVEEFDE</sequence>
<protein>
    <submittedName>
        <fullName evidence="15">GH22317</fullName>
    </submittedName>
</protein>
<feature type="domain" description="C2H2-type" evidence="13">
    <location>
        <begin position="362"/>
        <end position="389"/>
    </location>
</feature>
<evidence type="ECO:0000256" key="7">
    <source>
        <dbReference type="ARBA" id="ARBA00023125"/>
    </source>
</evidence>
<proteinExistence type="inferred from homology"/>
<organism evidence="16">
    <name type="scientific">Drosophila grimshawi</name>
    <name type="common">Hawaiian fruit fly</name>
    <name type="synonym">Idiomyia grimshawi</name>
    <dbReference type="NCBI Taxonomy" id="7222"/>
    <lineage>
        <taxon>Eukaryota</taxon>
        <taxon>Metazoa</taxon>
        <taxon>Ecdysozoa</taxon>
        <taxon>Arthropoda</taxon>
        <taxon>Hexapoda</taxon>
        <taxon>Insecta</taxon>
        <taxon>Pterygota</taxon>
        <taxon>Neoptera</taxon>
        <taxon>Endopterygota</taxon>
        <taxon>Diptera</taxon>
        <taxon>Brachycera</taxon>
        <taxon>Muscomorpha</taxon>
        <taxon>Ephydroidea</taxon>
        <taxon>Drosophilidae</taxon>
        <taxon>Drosophila</taxon>
        <taxon>Hawaiian Drosophila</taxon>
    </lineage>
</organism>
<dbReference type="PROSITE" id="PS00028">
    <property type="entry name" value="ZINC_FINGER_C2H2_1"/>
    <property type="match status" value="5"/>
</dbReference>
<dbReference type="PhylomeDB" id="B4JYX2"/>
<keyword evidence="2 12" id="KW-0479">Metal-binding</keyword>
<evidence type="ECO:0000256" key="6">
    <source>
        <dbReference type="ARBA" id="ARBA00023015"/>
    </source>
</evidence>
<dbReference type="InterPro" id="IPR050527">
    <property type="entry name" value="Snail/Krueppel_Znf"/>
</dbReference>
<dbReference type="Proteomes" id="UP000001070">
    <property type="component" value="Unassembled WGS sequence"/>
</dbReference>
<dbReference type="FunFam" id="3.30.160.60:FF:001557">
    <property type="entry name" value="Transcription factor E4F1"/>
    <property type="match status" value="2"/>
</dbReference>
<dbReference type="SMART" id="SM00868">
    <property type="entry name" value="zf-AD"/>
    <property type="match status" value="1"/>
</dbReference>
<dbReference type="InterPro" id="IPR012934">
    <property type="entry name" value="Znf_AD"/>
</dbReference>
<keyword evidence="7" id="KW-0238">DNA-binding</keyword>
<feature type="binding site" evidence="12">
    <location>
        <position position="7"/>
    </location>
    <ligand>
        <name>Zn(2+)</name>
        <dbReference type="ChEBI" id="CHEBI:29105"/>
    </ligand>
</feature>
<dbReference type="OMA" id="YILNIHI"/>
<name>B4JYX2_DROGR</name>
<evidence type="ECO:0000256" key="3">
    <source>
        <dbReference type="ARBA" id="ARBA00022737"/>
    </source>
</evidence>
<dbReference type="FunFam" id="3.30.160.60:FF:000065">
    <property type="entry name" value="B-cell CLL/lymphoma 6, member B"/>
    <property type="match status" value="1"/>
</dbReference>
<dbReference type="SMR" id="B4JYX2"/>
<feature type="binding site" evidence="12">
    <location>
        <position position="10"/>
    </location>
    <ligand>
        <name>Zn(2+)</name>
        <dbReference type="ChEBI" id="CHEBI:29105"/>
    </ligand>
</feature>
<dbReference type="AlphaFoldDB" id="B4JYX2"/>
<dbReference type="PROSITE" id="PS51915">
    <property type="entry name" value="ZAD"/>
    <property type="match status" value="1"/>
</dbReference>
<dbReference type="PROSITE" id="PS50157">
    <property type="entry name" value="ZINC_FINGER_C2H2_2"/>
    <property type="match status" value="5"/>
</dbReference>
<dbReference type="InParanoid" id="B4JYX2"/>
<comment type="subcellular location">
    <subcellularLocation>
        <location evidence="1">Nucleus</location>
    </subcellularLocation>
</comment>
<dbReference type="Gene3D" id="3.30.160.60">
    <property type="entry name" value="Classic Zinc Finger"/>
    <property type="match status" value="5"/>
</dbReference>
<feature type="domain" description="C2H2-type" evidence="13">
    <location>
        <begin position="390"/>
        <end position="419"/>
    </location>
</feature>
<evidence type="ECO:0000256" key="5">
    <source>
        <dbReference type="ARBA" id="ARBA00022833"/>
    </source>
</evidence>
<dbReference type="STRING" id="7222.B4JYX2"/>
<dbReference type="GO" id="GO:0000981">
    <property type="term" value="F:DNA-binding transcription factor activity, RNA polymerase II-specific"/>
    <property type="evidence" value="ECO:0007669"/>
    <property type="project" value="TreeGrafter"/>
</dbReference>
<evidence type="ECO:0000259" key="13">
    <source>
        <dbReference type="PROSITE" id="PS50157"/>
    </source>
</evidence>
<evidence type="ECO:0000256" key="4">
    <source>
        <dbReference type="ARBA" id="ARBA00022771"/>
    </source>
</evidence>
<dbReference type="PANTHER" id="PTHR24388">
    <property type="entry name" value="ZINC FINGER PROTEIN"/>
    <property type="match status" value="1"/>
</dbReference>
<keyword evidence="9" id="KW-0539">Nucleus</keyword>
<feature type="domain" description="C2H2-type" evidence="13">
    <location>
        <begin position="304"/>
        <end position="332"/>
    </location>
</feature>
<dbReference type="EMBL" id="CH916378">
    <property type="protein sequence ID" value="EDV98587.1"/>
    <property type="molecule type" value="Genomic_DNA"/>
</dbReference>
<dbReference type="HOGENOM" id="CLU_002678_94_3_1"/>
<dbReference type="Gene3D" id="3.40.1800.20">
    <property type="match status" value="1"/>
</dbReference>
<keyword evidence="4 11" id="KW-0863">Zinc-finger</keyword>
<dbReference type="eggNOG" id="KOG1721">
    <property type="taxonomic scope" value="Eukaryota"/>
</dbReference>
<evidence type="ECO:0000259" key="14">
    <source>
        <dbReference type="PROSITE" id="PS51915"/>
    </source>
</evidence>
<dbReference type="GO" id="GO:0005634">
    <property type="term" value="C:nucleus"/>
    <property type="evidence" value="ECO:0007669"/>
    <property type="project" value="UniProtKB-SubCell"/>
</dbReference>
<feature type="binding site" evidence="12">
    <location>
        <position position="53"/>
    </location>
    <ligand>
        <name>Zn(2+)</name>
        <dbReference type="ChEBI" id="CHEBI:29105"/>
    </ligand>
</feature>
<feature type="binding site" evidence="12">
    <location>
        <position position="56"/>
    </location>
    <ligand>
        <name>Zn(2+)</name>
        <dbReference type="ChEBI" id="CHEBI:29105"/>
    </ligand>
</feature>
<keyword evidence="8" id="KW-0804">Transcription</keyword>
<evidence type="ECO:0000256" key="8">
    <source>
        <dbReference type="ARBA" id="ARBA00023163"/>
    </source>
</evidence>
<evidence type="ECO:0000313" key="15">
    <source>
        <dbReference type="EMBL" id="EDV98587.1"/>
    </source>
</evidence>
<feature type="domain" description="C2H2-type" evidence="13">
    <location>
        <begin position="333"/>
        <end position="361"/>
    </location>
</feature>
<dbReference type="KEGG" id="dgr:6569919"/>
<gene>
    <name evidence="15" type="primary">Dgri\GH22317</name>
    <name evidence="15" type="ORF">Dgri_GH22317</name>
</gene>
<keyword evidence="16" id="KW-1185">Reference proteome</keyword>
<keyword evidence="6" id="KW-0805">Transcription regulation</keyword>
<dbReference type="Pfam" id="PF12874">
    <property type="entry name" value="zf-met"/>
    <property type="match status" value="1"/>
</dbReference>
<evidence type="ECO:0000256" key="12">
    <source>
        <dbReference type="PROSITE-ProRule" id="PRU01263"/>
    </source>
</evidence>
<dbReference type="SUPFAM" id="SSF57716">
    <property type="entry name" value="Glucocorticoid receptor-like (DNA-binding domain)"/>
    <property type="match status" value="1"/>
</dbReference>
<evidence type="ECO:0000256" key="10">
    <source>
        <dbReference type="ARBA" id="ARBA00037948"/>
    </source>
</evidence>
<reference evidence="15 16" key="1">
    <citation type="journal article" date="2007" name="Nature">
        <title>Evolution of genes and genomes on the Drosophila phylogeny.</title>
        <authorList>
            <consortium name="Drosophila 12 Genomes Consortium"/>
            <person name="Clark A.G."/>
            <person name="Eisen M.B."/>
            <person name="Smith D.R."/>
            <person name="Bergman C.M."/>
            <person name="Oliver B."/>
            <person name="Markow T.A."/>
            <person name="Kaufman T.C."/>
            <person name="Kellis M."/>
            <person name="Gelbart W."/>
            <person name="Iyer V.N."/>
            <person name="Pollard D.A."/>
            <person name="Sackton T.B."/>
            <person name="Larracuente A.M."/>
            <person name="Singh N.D."/>
            <person name="Abad J.P."/>
            <person name="Abt D.N."/>
            <person name="Adryan B."/>
            <person name="Aguade M."/>
            <person name="Akashi H."/>
            <person name="Anderson W.W."/>
            <person name="Aquadro C.F."/>
            <person name="Ardell D.H."/>
            <person name="Arguello R."/>
            <person name="Artieri C.G."/>
            <person name="Barbash D.A."/>
            <person name="Barker D."/>
            <person name="Barsanti P."/>
            <person name="Batterham P."/>
            <person name="Batzoglou S."/>
            <person name="Begun D."/>
            <person name="Bhutkar A."/>
            <person name="Blanco E."/>
            <person name="Bosak S.A."/>
            <person name="Bradley R.K."/>
            <person name="Brand A.D."/>
            <person name="Brent M.R."/>
            <person name="Brooks A.N."/>
            <person name="Brown R.H."/>
            <person name="Butlin R.K."/>
            <person name="Caggese C."/>
            <person name="Calvi B.R."/>
            <person name="Bernardo de Carvalho A."/>
            <person name="Caspi A."/>
            <person name="Castrezana S."/>
            <person name="Celniker S.E."/>
            <person name="Chang J.L."/>
            <person name="Chapple C."/>
            <person name="Chatterji S."/>
            <person name="Chinwalla A."/>
            <person name="Civetta A."/>
            <person name="Clifton S.W."/>
            <person name="Comeron J.M."/>
            <person name="Costello J.C."/>
            <person name="Coyne J.A."/>
            <person name="Daub J."/>
            <person name="David R.G."/>
            <person name="Delcher A.L."/>
            <person name="Delehaunty K."/>
            <person name="Do C.B."/>
            <person name="Ebling H."/>
            <person name="Edwards K."/>
            <person name="Eickbush T."/>
            <person name="Evans J.D."/>
            <person name="Filipski A."/>
            <person name="Findeiss S."/>
            <person name="Freyhult E."/>
            <person name="Fulton L."/>
            <person name="Fulton R."/>
            <person name="Garcia A.C."/>
            <person name="Gardiner A."/>
            <person name="Garfield D.A."/>
            <person name="Garvin B.E."/>
            <person name="Gibson G."/>
            <person name="Gilbert D."/>
            <person name="Gnerre S."/>
            <person name="Godfrey J."/>
            <person name="Good R."/>
            <person name="Gotea V."/>
            <person name="Gravely B."/>
            <person name="Greenberg A.J."/>
            <person name="Griffiths-Jones S."/>
            <person name="Gross S."/>
            <person name="Guigo R."/>
            <person name="Gustafson E.A."/>
            <person name="Haerty W."/>
            <person name="Hahn M.W."/>
            <person name="Halligan D.L."/>
            <person name="Halpern A.L."/>
            <person name="Halter G.M."/>
            <person name="Han M.V."/>
            <person name="Heger A."/>
            <person name="Hillier L."/>
            <person name="Hinrichs A.S."/>
            <person name="Holmes I."/>
            <person name="Hoskins R.A."/>
            <person name="Hubisz M.J."/>
            <person name="Hultmark D."/>
            <person name="Huntley M.A."/>
            <person name="Jaffe D.B."/>
            <person name="Jagadeeshan S."/>
            <person name="Jeck W.R."/>
            <person name="Johnson J."/>
            <person name="Jones C.D."/>
            <person name="Jordan W.C."/>
            <person name="Karpen G.H."/>
            <person name="Kataoka E."/>
            <person name="Keightley P.D."/>
            <person name="Kheradpour P."/>
            <person name="Kirkness E.F."/>
            <person name="Koerich L.B."/>
            <person name="Kristiansen K."/>
            <person name="Kudrna D."/>
            <person name="Kulathinal R.J."/>
            <person name="Kumar S."/>
            <person name="Kwok R."/>
            <person name="Lander E."/>
            <person name="Langley C.H."/>
            <person name="Lapoint R."/>
            <person name="Lazzaro B.P."/>
            <person name="Lee S.J."/>
            <person name="Levesque L."/>
            <person name="Li R."/>
            <person name="Lin C.F."/>
            <person name="Lin M.F."/>
            <person name="Lindblad-Toh K."/>
            <person name="Llopart A."/>
            <person name="Long M."/>
            <person name="Low L."/>
            <person name="Lozovsky E."/>
            <person name="Lu J."/>
            <person name="Luo M."/>
            <person name="Machado C.A."/>
            <person name="Makalowski W."/>
            <person name="Marzo M."/>
            <person name="Matsuda M."/>
            <person name="Matzkin L."/>
            <person name="McAllister B."/>
            <person name="McBride C.S."/>
            <person name="McKernan B."/>
            <person name="McKernan K."/>
            <person name="Mendez-Lago M."/>
            <person name="Minx P."/>
            <person name="Mollenhauer M.U."/>
            <person name="Montooth K."/>
            <person name="Mount S.M."/>
            <person name="Mu X."/>
            <person name="Myers E."/>
            <person name="Negre B."/>
            <person name="Newfeld S."/>
            <person name="Nielsen R."/>
            <person name="Noor M.A."/>
            <person name="O'Grady P."/>
            <person name="Pachter L."/>
            <person name="Papaceit M."/>
            <person name="Parisi M.J."/>
            <person name="Parisi M."/>
            <person name="Parts L."/>
            <person name="Pedersen J.S."/>
            <person name="Pesole G."/>
            <person name="Phillippy A.M."/>
            <person name="Ponting C.P."/>
            <person name="Pop M."/>
            <person name="Porcelli D."/>
            <person name="Powell J.R."/>
            <person name="Prohaska S."/>
            <person name="Pruitt K."/>
            <person name="Puig M."/>
            <person name="Quesneville H."/>
            <person name="Ram K.R."/>
            <person name="Rand D."/>
            <person name="Rasmussen M.D."/>
            <person name="Reed L.K."/>
            <person name="Reenan R."/>
            <person name="Reily A."/>
            <person name="Remington K.A."/>
            <person name="Rieger T.T."/>
            <person name="Ritchie M.G."/>
            <person name="Robin C."/>
            <person name="Rogers Y.H."/>
            <person name="Rohde C."/>
            <person name="Rozas J."/>
            <person name="Rubenfield M.J."/>
            <person name="Ruiz A."/>
            <person name="Russo S."/>
            <person name="Salzberg S.L."/>
            <person name="Sanchez-Gracia A."/>
            <person name="Saranga D.J."/>
            <person name="Sato H."/>
            <person name="Schaeffer S.W."/>
            <person name="Schatz M.C."/>
            <person name="Schlenke T."/>
            <person name="Schwartz R."/>
            <person name="Segarra C."/>
            <person name="Singh R.S."/>
            <person name="Sirot L."/>
            <person name="Sirota M."/>
            <person name="Sisneros N.B."/>
            <person name="Smith C.D."/>
            <person name="Smith T.F."/>
            <person name="Spieth J."/>
            <person name="Stage D.E."/>
            <person name="Stark A."/>
            <person name="Stephan W."/>
            <person name="Strausberg R.L."/>
            <person name="Strempel S."/>
            <person name="Sturgill D."/>
            <person name="Sutton G."/>
            <person name="Sutton G.G."/>
            <person name="Tao W."/>
            <person name="Teichmann S."/>
            <person name="Tobari Y.N."/>
            <person name="Tomimura Y."/>
            <person name="Tsolas J.M."/>
            <person name="Valente V.L."/>
            <person name="Venter E."/>
            <person name="Venter J.C."/>
            <person name="Vicario S."/>
            <person name="Vieira F.G."/>
            <person name="Vilella A.J."/>
            <person name="Villasante A."/>
            <person name="Walenz B."/>
            <person name="Wang J."/>
            <person name="Wasserman M."/>
            <person name="Watts T."/>
            <person name="Wilson D."/>
            <person name="Wilson R.K."/>
            <person name="Wing R.A."/>
            <person name="Wolfner M.F."/>
            <person name="Wong A."/>
            <person name="Wong G.K."/>
            <person name="Wu C.I."/>
            <person name="Wu G."/>
            <person name="Yamamoto D."/>
            <person name="Yang H.P."/>
            <person name="Yang S.P."/>
            <person name="Yorke J.A."/>
            <person name="Yoshida K."/>
            <person name="Zdobnov E."/>
            <person name="Zhang P."/>
            <person name="Zhang Y."/>
            <person name="Zimin A.V."/>
            <person name="Baldwin J."/>
            <person name="Abdouelleil A."/>
            <person name="Abdulkadir J."/>
            <person name="Abebe A."/>
            <person name="Abera B."/>
            <person name="Abreu J."/>
            <person name="Acer S.C."/>
            <person name="Aftuck L."/>
            <person name="Alexander A."/>
            <person name="An P."/>
            <person name="Anderson E."/>
            <person name="Anderson S."/>
            <person name="Arachi H."/>
            <person name="Azer M."/>
            <person name="Bachantsang P."/>
            <person name="Barry A."/>
            <person name="Bayul T."/>
            <person name="Berlin A."/>
            <person name="Bessette D."/>
            <person name="Bloom T."/>
            <person name="Blye J."/>
            <person name="Boguslavskiy L."/>
            <person name="Bonnet C."/>
            <person name="Boukhgalter B."/>
            <person name="Bourzgui I."/>
            <person name="Brown A."/>
            <person name="Cahill P."/>
            <person name="Channer S."/>
            <person name="Cheshatsang Y."/>
            <person name="Chuda L."/>
            <person name="Citroen M."/>
            <person name="Collymore A."/>
            <person name="Cooke P."/>
            <person name="Costello M."/>
            <person name="D'Aco K."/>
            <person name="Daza R."/>
            <person name="De Haan G."/>
            <person name="DeGray S."/>
            <person name="DeMaso C."/>
            <person name="Dhargay N."/>
            <person name="Dooley K."/>
            <person name="Dooley E."/>
            <person name="Doricent M."/>
            <person name="Dorje P."/>
            <person name="Dorjee K."/>
            <person name="Dupes A."/>
            <person name="Elong R."/>
            <person name="Falk J."/>
            <person name="Farina A."/>
            <person name="Faro S."/>
            <person name="Ferguson D."/>
            <person name="Fisher S."/>
            <person name="Foley C.D."/>
            <person name="Franke A."/>
            <person name="Friedrich D."/>
            <person name="Gadbois L."/>
            <person name="Gearin G."/>
            <person name="Gearin C.R."/>
            <person name="Giannoukos G."/>
            <person name="Goode T."/>
            <person name="Graham J."/>
            <person name="Grandbois E."/>
            <person name="Grewal S."/>
            <person name="Gyaltsen K."/>
            <person name="Hafez N."/>
            <person name="Hagos B."/>
            <person name="Hall J."/>
            <person name="Henson C."/>
            <person name="Hollinger A."/>
            <person name="Honan T."/>
            <person name="Huard M.D."/>
            <person name="Hughes L."/>
            <person name="Hurhula B."/>
            <person name="Husby M.E."/>
            <person name="Kamat A."/>
            <person name="Kanga B."/>
            <person name="Kashin S."/>
            <person name="Khazanovich D."/>
            <person name="Kisner P."/>
            <person name="Lance K."/>
            <person name="Lara M."/>
            <person name="Lee W."/>
            <person name="Lennon N."/>
            <person name="Letendre F."/>
            <person name="LeVine R."/>
            <person name="Lipovsky A."/>
            <person name="Liu X."/>
            <person name="Liu J."/>
            <person name="Liu S."/>
            <person name="Lokyitsang T."/>
            <person name="Lokyitsang Y."/>
            <person name="Lubonja R."/>
            <person name="Lui A."/>
            <person name="MacDonald P."/>
            <person name="Magnisalis V."/>
            <person name="Maru K."/>
            <person name="Matthews C."/>
            <person name="McCusker W."/>
            <person name="McDonough S."/>
            <person name="Mehta T."/>
            <person name="Meldrim J."/>
            <person name="Meneus L."/>
            <person name="Mihai O."/>
            <person name="Mihalev A."/>
            <person name="Mihova T."/>
            <person name="Mittelman R."/>
            <person name="Mlenga V."/>
            <person name="Montmayeur A."/>
            <person name="Mulrain L."/>
            <person name="Navidi A."/>
            <person name="Naylor J."/>
            <person name="Negash T."/>
            <person name="Nguyen T."/>
            <person name="Nguyen N."/>
            <person name="Nicol R."/>
            <person name="Norbu C."/>
            <person name="Norbu N."/>
            <person name="Novod N."/>
            <person name="O'Neill B."/>
            <person name="Osman S."/>
            <person name="Markiewicz E."/>
            <person name="Oyono O.L."/>
            <person name="Patti C."/>
            <person name="Phunkhang P."/>
            <person name="Pierre F."/>
            <person name="Priest M."/>
            <person name="Raghuraman S."/>
            <person name="Rege F."/>
            <person name="Reyes R."/>
            <person name="Rise C."/>
            <person name="Rogov P."/>
            <person name="Ross K."/>
            <person name="Ryan E."/>
            <person name="Settipalli S."/>
            <person name="Shea T."/>
            <person name="Sherpa N."/>
            <person name="Shi L."/>
            <person name="Shih D."/>
            <person name="Sparrow T."/>
            <person name="Spaulding J."/>
            <person name="Stalker J."/>
            <person name="Stange-Thomann N."/>
            <person name="Stavropoulos S."/>
            <person name="Stone C."/>
            <person name="Strader C."/>
            <person name="Tesfaye S."/>
            <person name="Thomson T."/>
            <person name="Thoulutsang Y."/>
            <person name="Thoulutsang D."/>
            <person name="Topham K."/>
            <person name="Topping I."/>
            <person name="Tsamla T."/>
            <person name="Vassiliev H."/>
            <person name="Vo A."/>
            <person name="Wangchuk T."/>
            <person name="Wangdi T."/>
            <person name="Weiand M."/>
            <person name="Wilkinson J."/>
            <person name="Wilson A."/>
            <person name="Yadav S."/>
            <person name="Young G."/>
            <person name="Yu Q."/>
            <person name="Zembek L."/>
            <person name="Zhong D."/>
            <person name="Zimmer A."/>
            <person name="Zwirko Z."/>
            <person name="Jaffe D.B."/>
            <person name="Alvarez P."/>
            <person name="Brockman W."/>
            <person name="Butler J."/>
            <person name="Chin C."/>
            <person name="Gnerre S."/>
            <person name="Grabherr M."/>
            <person name="Kleber M."/>
            <person name="Mauceli E."/>
            <person name="MacCallum I."/>
        </authorList>
    </citation>
    <scope>NUCLEOTIDE SEQUENCE [LARGE SCALE GENOMIC DNA]</scope>
    <source>
        <strain evidence="16">Tucson 15287-2541.00</strain>
    </source>
</reference>
<feature type="domain" description="ZAD" evidence="14">
    <location>
        <begin position="5"/>
        <end position="80"/>
    </location>
</feature>
<dbReference type="GO" id="GO:0000978">
    <property type="term" value="F:RNA polymerase II cis-regulatory region sequence-specific DNA binding"/>
    <property type="evidence" value="ECO:0007669"/>
    <property type="project" value="TreeGrafter"/>
</dbReference>
<keyword evidence="3" id="KW-0677">Repeat</keyword>
<feature type="domain" description="C2H2-type" evidence="13">
    <location>
        <begin position="277"/>
        <end position="299"/>
    </location>
</feature>
<dbReference type="GO" id="GO:0045944">
    <property type="term" value="P:positive regulation of transcription by RNA polymerase II"/>
    <property type="evidence" value="ECO:0007669"/>
    <property type="project" value="UniProtKB-ARBA"/>
</dbReference>
<evidence type="ECO:0000256" key="9">
    <source>
        <dbReference type="ARBA" id="ARBA00023242"/>
    </source>
</evidence>
<keyword evidence="5 12" id="KW-0862">Zinc</keyword>